<dbReference type="RefSeq" id="WP_348711703.1">
    <property type="nucleotide sequence ID" value="NZ_CAXIXY010000004.1"/>
</dbReference>
<evidence type="ECO:0000313" key="2">
    <source>
        <dbReference type="Proteomes" id="UP001497416"/>
    </source>
</evidence>
<gene>
    <name evidence="1" type="ORF">T190607A01A_20274</name>
</gene>
<evidence type="ECO:0008006" key="3">
    <source>
        <dbReference type="Google" id="ProtNLM"/>
    </source>
</evidence>
<dbReference type="EMBL" id="CAXIXY010000004">
    <property type="protein sequence ID" value="CAL2084265.1"/>
    <property type="molecule type" value="Genomic_DNA"/>
</dbReference>
<sequence length="170" mass="19959">MYKLITLLLVLIITPLNFLIAQNSKERIEKAIVKAKEENKYVFVNYTSKSCELSDKFKEQIQNDVCKELYDKSYVIVNVELSKEEAENYLETKSIRNNSFPFWYILDENGNFIDISIDMNGNNIGYPTSKKMVDKYVKILEKTSKMSDKQLHTIANSFHKTNNEYYYSSK</sequence>
<dbReference type="SUPFAM" id="SSF52833">
    <property type="entry name" value="Thioredoxin-like"/>
    <property type="match status" value="1"/>
</dbReference>
<organism evidence="1 2">
    <name type="scientific">Tenacibaculum platacis</name>
    <dbReference type="NCBI Taxonomy" id="3137852"/>
    <lineage>
        <taxon>Bacteria</taxon>
        <taxon>Pseudomonadati</taxon>
        <taxon>Bacteroidota</taxon>
        <taxon>Flavobacteriia</taxon>
        <taxon>Flavobacteriales</taxon>
        <taxon>Flavobacteriaceae</taxon>
        <taxon>Tenacibaculum</taxon>
    </lineage>
</organism>
<dbReference type="Gene3D" id="3.40.30.10">
    <property type="entry name" value="Glutaredoxin"/>
    <property type="match status" value="1"/>
</dbReference>
<evidence type="ECO:0000313" key="1">
    <source>
        <dbReference type="EMBL" id="CAL2084265.1"/>
    </source>
</evidence>
<name>A0ABM9NYP4_9FLAO</name>
<proteinExistence type="predicted"/>
<protein>
    <recommendedName>
        <fullName evidence="3">Thioredoxin-like protein</fullName>
    </recommendedName>
</protein>
<dbReference type="InterPro" id="IPR036249">
    <property type="entry name" value="Thioredoxin-like_sf"/>
</dbReference>
<comment type="caution">
    <text evidence="1">The sequence shown here is derived from an EMBL/GenBank/DDBJ whole genome shotgun (WGS) entry which is preliminary data.</text>
</comment>
<accession>A0ABM9NYP4</accession>
<keyword evidence="2" id="KW-1185">Reference proteome</keyword>
<reference evidence="1 2" key="1">
    <citation type="submission" date="2024-05" db="EMBL/GenBank/DDBJ databases">
        <authorList>
            <person name="Duchaud E."/>
        </authorList>
    </citation>
    <scope>NUCLEOTIDE SEQUENCE [LARGE SCALE GENOMIC DNA]</scope>
    <source>
        <strain evidence="1">Ena-SAMPLE-TAB-13-05-2024-13:56:06:370-140302</strain>
    </source>
</reference>
<dbReference type="Proteomes" id="UP001497416">
    <property type="component" value="Unassembled WGS sequence"/>
</dbReference>